<protein>
    <submittedName>
        <fullName evidence="1">Without annotation or the blast of the protein</fullName>
    </submittedName>
</protein>
<dbReference type="AlphaFoldDB" id="A0A6H1PZS4"/>
<geneLocation type="plasmid" evidence="1">
    <name>pNFYY023-1</name>
</geneLocation>
<evidence type="ECO:0000313" key="1">
    <source>
        <dbReference type="EMBL" id="QIZ20162.1"/>
    </source>
</evidence>
<dbReference type="EMBL" id="MT011984">
    <property type="protein sequence ID" value="QIZ20162.1"/>
    <property type="molecule type" value="Genomic_DNA"/>
</dbReference>
<keyword evidence="1" id="KW-0614">Plasmid</keyword>
<organism evidence="1">
    <name type="scientific">Comamonas testosteroni</name>
    <name type="common">Pseudomonas testosteroni</name>
    <dbReference type="NCBI Taxonomy" id="285"/>
    <lineage>
        <taxon>Bacteria</taxon>
        <taxon>Pseudomonadati</taxon>
        <taxon>Pseudomonadota</taxon>
        <taxon>Betaproteobacteria</taxon>
        <taxon>Burkholderiales</taxon>
        <taxon>Comamonadaceae</taxon>
        <taxon>Comamonas</taxon>
    </lineage>
</organism>
<reference evidence="1" key="1">
    <citation type="submission" date="2020-01" db="EMBL/GenBank/DDBJ databases">
        <title>Whole-genome sequencing for Comamonas testosteroni.</title>
        <authorList>
            <person name="Qin Y."/>
            <person name="Rui Y."/>
        </authorList>
    </citation>
    <scope>NUCLEOTIDE SEQUENCE</scope>
    <source>
        <strain evidence="1">NFYY023</strain>
        <plasmid evidence="1">pNFYY023-1</plasmid>
    </source>
</reference>
<proteinExistence type="predicted"/>
<sequence length="224" mass="25584">MHAPAQKILFDEACNLASLLQLSLREASTLVGAEPRHYVRVRNISQSGLKFRLLNYFRIQKIERLREQLDTETVVNNDHPIVLALEEHFARLEFGVNPFKPLERKRIREAILWNDYSLQAVQCAFRSLAVSISRHHIKYREVNTKHVKYLGHFRDFIGGALIALYATIFHELMIDGCITCSLAGWAFLASHTTAILVLACRFMQDAVRGSLIFKSMKLGQSNSS</sequence>
<name>A0A6H1PZS4_COMTE</name>
<dbReference type="RefSeq" id="WP_181726904.1">
    <property type="nucleotide sequence ID" value="NZ_MT011984.1"/>
</dbReference>
<accession>A0A6H1PZS4</accession>